<accession>A0AA46PEP7</accession>
<feature type="domain" description="Amidohydrolase-related" evidence="1">
    <location>
        <begin position="1"/>
        <end position="92"/>
    </location>
</feature>
<dbReference type="Pfam" id="PF04909">
    <property type="entry name" value="Amidohydro_2"/>
    <property type="match status" value="1"/>
</dbReference>
<dbReference type="InterPro" id="IPR006680">
    <property type="entry name" value="Amidohydro-rel"/>
</dbReference>
<dbReference type="GO" id="GO:0016787">
    <property type="term" value="F:hydrolase activity"/>
    <property type="evidence" value="ECO:0007669"/>
    <property type="project" value="InterPro"/>
</dbReference>
<proteinExistence type="predicted"/>
<protein>
    <submittedName>
        <fullName evidence="2">Amidohydrolase family protein</fullName>
    </submittedName>
</protein>
<dbReference type="RefSeq" id="WP_065923003.1">
    <property type="nucleotide sequence ID" value="NZ_CP069306.1"/>
</dbReference>
<dbReference type="Proteomes" id="UP001163947">
    <property type="component" value="Chromosome"/>
</dbReference>
<gene>
    <name evidence="2" type="ORF">OCS65_24230</name>
</gene>
<organism evidence="2 3">
    <name type="scientific">Rhodococcus aetherivorans</name>
    <dbReference type="NCBI Taxonomy" id="191292"/>
    <lineage>
        <taxon>Bacteria</taxon>
        <taxon>Bacillati</taxon>
        <taxon>Actinomycetota</taxon>
        <taxon>Actinomycetes</taxon>
        <taxon>Mycobacteriales</taxon>
        <taxon>Nocardiaceae</taxon>
        <taxon>Rhodococcus</taxon>
    </lineage>
</organism>
<evidence type="ECO:0000313" key="3">
    <source>
        <dbReference type="Proteomes" id="UP001163947"/>
    </source>
</evidence>
<evidence type="ECO:0000259" key="1">
    <source>
        <dbReference type="Pfam" id="PF04909"/>
    </source>
</evidence>
<dbReference type="AlphaFoldDB" id="A0AA46PEP7"/>
<dbReference type="InterPro" id="IPR032466">
    <property type="entry name" value="Metal_Hydrolase"/>
</dbReference>
<name>A0AA46PEP7_9NOCA</name>
<dbReference type="SUPFAM" id="SSF51556">
    <property type="entry name" value="Metallo-dependent hydrolases"/>
    <property type="match status" value="1"/>
</dbReference>
<sequence>MGHIGVPWTHEAISLATKYPNVYIDTSAYKTSRYPAEIVDYLRGHGRHKVLFGSNHLAWPAPDCLSGLDKLEFDEKTRTAFLRENAIRAFNLPF</sequence>
<dbReference type="GeneID" id="83623592"/>
<evidence type="ECO:0000313" key="2">
    <source>
        <dbReference type="EMBL" id="UYF93507.1"/>
    </source>
</evidence>
<dbReference type="Gene3D" id="3.20.20.140">
    <property type="entry name" value="Metal-dependent hydrolases"/>
    <property type="match status" value="1"/>
</dbReference>
<dbReference type="EMBL" id="CP106982">
    <property type="protein sequence ID" value="UYF93507.1"/>
    <property type="molecule type" value="Genomic_DNA"/>
</dbReference>
<reference evidence="2" key="1">
    <citation type="submission" date="2022-09" db="EMBL/GenBank/DDBJ databases">
        <title>The genome sequence of Rhodococcus aetherivorans N1.</title>
        <authorList>
            <person name="Jiang W."/>
        </authorList>
    </citation>
    <scope>NUCLEOTIDE SEQUENCE</scope>
    <source>
        <strain evidence="2">N1</strain>
    </source>
</reference>